<reference evidence="1" key="1">
    <citation type="submission" date="2014-11" db="EMBL/GenBank/DDBJ databases">
        <authorList>
            <person name="Amaro Gonzalez C."/>
        </authorList>
    </citation>
    <scope>NUCLEOTIDE SEQUENCE</scope>
</reference>
<sequence length="66" mass="7256">MNSGCRAHIYIVAVGCEQTYVLVSFSLFHGSLQYARWIVPTSADFRSTIPCSRILCSNGDLKAGPF</sequence>
<evidence type="ECO:0000313" key="1">
    <source>
        <dbReference type="EMBL" id="JAH96897.1"/>
    </source>
</evidence>
<protein>
    <submittedName>
        <fullName evidence="1">Uncharacterized protein</fullName>
    </submittedName>
</protein>
<dbReference type="EMBL" id="GBXM01011680">
    <property type="protein sequence ID" value="JAH96897.1"/>
    <property type="molecule type" value="Transcribed_RNA"/>
</dbReference>
<proteinExistence type="predicted"/>
<dbReference type="AlphaFoldDB" id="A0A0E9X2F7"/>
<accession>A0A0E9X2F7</accession>
<name>A0A0E9X2F7_ANGAN</name>
<organism evidence="1">
    <name type="scientific">Anguilla anguilla</name>
    <name type="common">European freshwater eel</name>
    <name type="synonym">Muraena anguilla</name>
    <dbReference type="NCBI Taxonomy" id="7936"/>
    <lineage>
        <taxon>Eukaryota</taxon>
        <taxon>Metazoa</taxon>
        <taxon>Chordata</taxon>
        <taxon>Craniata</taxon>
        <taxon>Vertebrata</taxon>
        <taxon>Euteleostomi</taxon>
        <taxon>Actinopterygii</taxon>
        <taxon>Neopterygii</taxon>
        <taxon>Teleostei</taxon>
        <taxon>Anguilliformes</taxon>
        <taxon>Anguillidae</taxon>
        <taxon>Anguilla</taxon>
    </lineage>
</organism>
<reference evidence="1" key="2">
    <citation type="journal article" date="2015" name="Fish Shellfish Immunol.">
        <title>Early steps in the European eel (Anguilla anguilla)-Vibrio vulnificus interaction in the gills: Role of the RtxA13 toxin.</title>
        <authorList>
            <person name="Callol A."/>
            <person name="Pajuelo D."/>
            <person name="Ebbesson L."/>
            <person name="Teles M."/>
            <person name="MacKenzie S."/>
            <person name="Amaro C."/>
        </authorList>
    </citation>
    <scope>NUCLEOTIDE SEQUENCE</scope>
</reference>